<dbReference type="NCBIfam" id="NF047658">
    <property type="entry name" value="HYC_CC_PP"/>
    <property type="match status" value="1"/>
</dbReference>
<accession>A0A0Q9ZIH6</accession>
<name>A0A0Q9ZIH6_9FLAO</name>
<feature type="signal peptide" evidence="1">
    <location>
        <begin position="1"/>
        <end position="25"/>
    </location>
</feature>
<evidence type="ECO:0008006" key="4">
    <source>
        <dbReference type="Google" id="ProtNLM"/>
    </source>
</evidence>
<dbReference type="EMBL" id="LKTP01000034">
    <property type="protein sequence ID" value="KRG28019.1"/>
    <property type="molecule type" value="Genomic_DNA"/>
</dbReference>
<dbReference type="InterPro" id="IPR058512">
    <property type="entry name" value="DUF8199"/>
</dbReference>
<evidence type="ECO:0000256" key="1">
    <source>
        <dbReference type="SAM" id="SignalP"/>
    </source>
</evidence>
<keyword evidence="3" id="KW-1185">Reference proteome</keyword>
<proteinExistence type="predicted"/>
<evidence type="ECO:0000313" key="2">
    <source>
        <dbReference type="EMBL" id="KRG28019.1"/>
    </source>
</evidence>
<dbReference type="Proteomes" id="UP000051643">
    <property type="component" value="Unassembled WGS sequence"/>
</dbReference>
<keyword evidence="1" id="KW-0732">Signal</keyword>
<dbReference type="Pfam" id="PF26622">
    <property type="entry name" value="DUF8199"/>
    <property type="match status" value="1"/>
</dbReference>
<dbReference type="STRING" id="270918.APR42_09760"/>
<evidence type="ECO:0000313" key="3">
    <source>
        <dbReference type="Proteomes" id="UP000051643"/>
    </source>
</evidence>
<dbReference type="RefSeq" id="WP_057482691.1">
    <property type="nucleotide sequence ID" value="NZ_BMWR01000004.1"/>
</dbReference>
<protein>
    <recommendedName>
        <fullName evidence="4">Secreted protein</fullName>
    </recommendedName>
</protein>
<comment type="caution">
    <text evidence="2">The sequence shown here is derived from an EMBL/GenBank/DDBJ whole genome shotgun (WGS) entry which is preliminary data.</text>
</comment>
<dbReference type="AlphaFoldDB" id="A0A0Q9ZIH6"/>
<feature type="chain" id="PRO_5006389527" description="Secreted protein" evidence="1">
    <location>
        <begin position="26"/>
        <end position="130"/>
    </location>
</feature>
<sequence length="130" mass="14720">MKKAFQHSISVAMALLVLFSTFSFTVDKHFCGSFLVDKAIFSEAKTCGMEMETSAEDSCCTNEKLAIEGQDELKHQFDSLDLDQQVFLAGFAYSYIFVLEDYSREITPFRDYSPPLLVSDIQLEGQVFLI</sequence>
<gene>
    <name evidence="2" type="ORF">APR42_09760</name>
</gene>
<dbReference type="InterPro" id="IPR058060">
    <property type="entry name" value="HYC_CC_PP"/>
</dbReference>
<reference evidence="2" key="1">
    <citation type="submission" date="2015-10" db="EMBL/GenBank/DDBJ databases">
        <title>Draft genome sequence of Salegentibacter mishustinae KCTC 12263.</title>
        <authorList>
            <person name="Lin W."/>
            <person name="Zheng Q."/>
        </authorList>
    </citation>
    <scope>NUCLEOTIDE SEQUENCE [LARGE SCALE GENOMIC DNA]</scope>
    <source>
        <strain evidence="2">KCTC 12263</strain>
    </source>
</reference>
<organism evidence="2 3">
    <name type="scientific">Salegentibacter mishustinae</name>
    <dbReference type="NCBI Taxonomy" id="270918"/>
    <lineage>
        <taxon>Bacteria</taxon>
        <taxon>Pseudomonadati</taxon>
        <taxon>Bacteroidota</taxon>
        <taxon>Flavobacteriia</taxon>
        <taxon>Flavobacteriales</taxon>
        <taxon>Flavobacteriaceae</taxon>
        <taxon>Salegentibacter</taxon>
    </lineage>
</organism>
<dbReference type="OrthoDB" id="1493875at2"/>